<accession>A0A5D3AWW1</accession>
<sequence>MAASNPYDEEVNSTDSNPGLNDCFTFIFYNANGDPEAIEWSVHTDNDNPNNTETRYDVSGQNLTSSASWTLGHQTAASLEWQYEEGCQRLYSVLTERAPRPPKKSEFGIPERTADGRRSPSAGTIMVVWWTREGDGERPTECALQISRYDGIETFQKMPLAQIRIA</sequence>
<proteinExistence type="predicted"/>
<organism evidence="2 3">
    <name type="scientific">Cryptococcus floricola</name>
    <dbReference type="NCBI Taxonomy" id="2591691"/>
    <lineage>
        <taxon>Eukaryota</taxon>
        <taxon>Fungi</taxon>
        <taxon>Dikarya</taxon>
        <taxon>Basidiomycota</taxon>
        <taxon>Agaricomycotina</taxon>
        <taxon>Tremellomycetes</taxon>
        <taxon>Tremellales</taxon>
        <taxon>Cryptococcaceae</taxon>
        <taxon>Cryptococcus</taxon>
    </lineage>
</organism>
<evidence type="ECO:0000313" key="2">
    <source>
        <dbReference type="EMBL" id="TYJ54994.1"/>
    </source>
</evidence>
<protein>
    <submittedName>
        <fullName evidence="2">Uncharacterized protein</fullName>
    </submittedName>
</protein>
<dbReference type="Proteomes" id="UP000322245">
    <property type="component" value="Unassembled WGS sequence"/>
</dbReference>
<name>A0A5D3AWW1_9TREE</name>
<keyword evidence="3" id="KW-1185">Reference proteome</keyword>
<dbReference type="AlphaFoldDB" id="A0A5D3AWW1"/>
<reference evidence="2 3" key="1">
    <citation type="submission" date="2017-05" db="EMBL/GenBank/DDBJ databases">
        <title>The Genome Sequence of Tsuchiyaea wingfieldii DSM 27421.</title>
        <authorList>
            <person name="Cuomo C."/>
            <person name="Passer A."/>
            <person name="Billmyre B."/>
            <person name="Heitman J."/>
        </authorList>
    </citation>
    <scope>NUCLEOTIDE SEQUENCE [LARGE SCALE GENOMIC DNA]</scope>
    <source>
        <strain evidence="2 3">DSM 27421</strain>
    </source>
</reference>
<evidence type="ECO:0000313" key="3">
    <source>
        <dbReference type="Proteomes" id="UP000322245"/>
    </source>
</evidence>
<evidence type="ECO:0000256" key="1">
    <source>
        <dbReference type="SAM" id="MobiDB-lite"/>
    </source>
</evidence>
<feature type="region of interest" description="Disordered" evidence="1">
    <location>
        <begin position="100"/>
        <end position="119"/>
    </location>
</feature>
<comment type="caution">
    <text evidence="2">The sequence shown here is derived from an EMBL/GenBank/DDBJ whole genome shotgun (WGS) entry which is preliminary data.</text>
</comment>
<dbReference type="EMBL" id="NIDF01000048">
    <property type="protein sequence ID" value="TYJ54994.1"/>
    <property type="molecule type" value="Genomic_DNA"/>
</dbReference>
<gene>
    <name evidence="2" type="ORF">B9479_004305</name>
</gene>